<protein>
    <submittedName>
        <fullName evidence="1">ISRssp2, family IS1595</fullName>
    </submittedName>
</protein>
<dbReference type="EMBL" id="CP005384">
    <property type="protein sequence ID" value="AGO15682.1"/>
    <property type="molecule type" value="Genomic_DNA"/>
</dbReference>
<reference evidence="1 2" key="1">
    <citation type="journal article" date="2013" name="PLoS ONE">
        <title>Complete Genome Analysis of a Haemophilus parasuis Serovar 12 Strain from China.</title>
        <authorList>
            <person name="Li Y."/>
            <person name="Kwok A.H."/>
            <person name="Jiang J."/>
            <person name="Zou Y."/>
            <person name="Zheng F."/>
            <person name="Chen P."/>
            <person name="Hou C."/>
            <person name="Leung F.C."/>
            <person name="Jiang P."/>
        </authorList>
    </citation>
    <scope>NUCLEOTIDE SEQUENCE [LARGE SCALE GENOMIC DNA]</scope>
    <source>
        <strain evidence="1 2">ZJ0906</strain>
    </source>
</reference>
<dbReference type="AlphaFoldDB" id="A0A806JC73"/>
<evidence type="ECO:0000313" key="1">
    <source>
        <dbReference type="EMBL" id="AGO15682.1"/>
    </source>
</evidence>
<dbReference type="KEGG" id="hpaz:K756_02160"/>
<dbReference type="Proteomes" id="UP000014672">
    <property type="component" value="Chromosome"/>
</dbReference>
<evidence type="ECO:0000313" key="2">
    <source>
        <dbReference type="Proteomes" id="UP000014672"/>
    </source>
</evidence>
<accession>A0A806JC73</accession>
<organism evidence="1 2">
    <name type="scientific">Glaesserella parasuis ZJ0906</name>
    <dbReference type="NCBI Taxonomy" id="1322346"/>
    <lineage>
        <taxon>Bacteria</taxon>
        <taxon>Pseudomonadati</taxon>
        <taxon>Pseudomonadota</taxon>
        <taxon>Gammaproteobacteria</taxon>
        <taxon>Pasteurellales</taxon>
        <taxon>Pasteurellaceae</taxon>
        <taxon>Glaesserella</taxon>
    </lineage>
</organism>
<gene>
    <name evidence="1" type="ORF">K756_02160</name>
</gene>
<sequence>MHRHLNVNYKTDFVLCHKLREVPFKTRDLSPLQGEILADGA</sequence>
<proteinExistence type="predicted"/>
<name>A0A806JC73_GLAPU</name>